<feature type="domain" description="Autotransporter" evidence="1">
    <location>
        <begin position="638"/>
        <end position="915"/>
    </location>
</feature>
<dbReference type="NCBIfam" id="TIGR01414">
    <property type="entry name" value="autotrans_barl"/>
    <property type="match status" value="2"/>
</dbReference>
<dbReference type="InterPro" id="IPR043990">
    <property type="entry name" value="AC_1"/>
</dbReference>
<dbReference type="InterPro" id="IPR036709">
    <property type="entry name" value="Autotransporte_beta_dom_sf"/>
</dbReference>
<dbReference type="Gene3D" id="2.40.128.130">
    <property type="entry name" value="Autotransporter beta-domain"/>
    <property type="match status" value="1"/>
</dbReference>
<keyword evidence="3" id="KW-1185">Reference proteome</keyword>
<dbReference type="PROSITE" id="PS51208">
    <property type="entry name" value="AUTOTRANSPORTER"/>
    <property type="match status" value="1"/>
</dbReference>
<organism evidence="2 3">
    <name type="scientific">Bartonella quintana JK 68</name>
    <dbReference type="NCBI Taxonomy" id="1134503"/>
    <lineage>
        <taxon>Bacteria</taxon>
        <taxon>Pseudomonadati</taxon>
        <taxon>Pseudomonadota</taxon>
        <taxon>Alphaproteobacteria</taxon>
        <taxon>Hyphomicrobiales</taxon>
        <taxon>Bartonellaceae</taxon>
        <taxon>Bartonella</taxon>
    </lineage>
</organism>
<name>A0ABR4SQM8_BARQI</name>
<dbReference type="RefSeq" id="WP_034450920.1">
    <property type="nucleotide sequence ID" value="NZ_KL446932.1"/>
</dbReference>
<dbReference type="SUPFAM" id="SSF51126">
    <property type="entry name" value="Pectin lyase-like"/>
    <property type="match status" value="1"/>
</dbReference>
<accession>A0ABR4SQM8</accession>
<dbReference type="InterPro" id="IPR005546">
    <property type="entry name" value="Autotransporte_beta"/>
</dbReference>
<reference evidence="2 3" key="1">
    <citation type="submission" date="2012-04" db="EMBL/GenBank/DDBJ databases">
        <title>The Genome Sequence of Bartonella quintana JK 68.</title>
        <authorList>
            <consortium name="The Broad Institute Genome Sequencing Platform"/>
            <consortium name="The Broad Institute Genome Sequencing Center for Infectious Disease"/>
            <person name="Feldgarden M."/>
            <person name="Kirby J."/>
            <person name="Kosoy M."/>
            <person name="Birtles R."/>
            <person name="Probert W.S."/>
            <person name="Chiaraviglio L."/>
            <person name="Walker B."/>
            <person name="Young S.K."/>
            <person name="Zeng Q."/>
            <person name="Gargeya S."/>
            <person name="Fitzgerald M."/>
            <person name="Haas B."/>
            <person name="Abouelleil A."/>
            <person name="Alvarado L."/>
            <person name="Arachchi H.M."/>
            <person name="Berlin A.M."/>
            <person name="Chapman S.B."/>
            <person name="Goldberg J."/>
            <person name="Griggs A."/>
            <person name="Gujja S."/>
            <person name="Hansen M."/>
            <person name="Howarth C."/>
            <person name="Imamovic A."/>
            <person name="Larimer J."/>
            <person name="McCowen C."/>
            <person name="Montmayeur A."/>
            <person name="Murphy C."/>
            <person name="Neiman D."/>
            <person name="Pearson M."/>
            <person name="Priest M."/>
            <person name="Roberts A."/>
            <person name="Saif S."/>
            <person name="Shea T."/>
            <person name="Sisk P."/>
            <person name="Sykes S."/>
            <person name="Wortman J."/>
            <person name="Nusbaum C."/>
            <person name="Birren B."/>
        </authorList>
    </citation>
    <scope>NUCLEOTIDE SEQUENCE [LARGE SCALE GENOMIC DNA]</scope>
    <source>
        <strain evidence="2 3">JK 68</strain>
    </source>
</reference>
<dbReference type="SMART" id="SM00869">
    <property type="entry name" value="Autotransporter"/>
    <property type="match status" value="1"/>
</dbReference>
<proteinExistence type="predicted"/>
<evidence type="ECO:0000313" key="2">
    <source>
        <dbReference type="EMBL" id="KEC66727.1"/>
    </source>
</evidence>
<dbReference type="InterPro" id="IPR006315">
    <property type="entry name" value="OM_autotransptr_brl_dom"/>
</dbReference>
<dbReference type="InterPro" id="IPR011050">
    <property type="entry name" value="Pectin_lyase_fold/virulence"/>
</dbReference>
<dbReference type="Pfam" id="PF18883">
    <property type="entry name" value="AC_1"/>
    <property type="match status" value="1"/>
</dbReference>
<dbReference type="Proteomes" id="UP000027143">
    <property type="component" value="Unassembled WGS sequence"/>
</dbReference>
<evidence type="ECO:0000259" key="1">
    <source>
        <dbReference type="PROSITE" id="PS51208"/>
    </source>
</evidence>
<dbReference type="Pfam" id="PF03797">
    <property type="entry name" value="Autotransporter"/>
    <property type="match status" value="1"/>
</dbReference>
<dbReference type="EMBL" id="AHPD01000003">
    <property type="protein sequence ID" value="KEC66727.1"/>
    <property type="molecule type" value="Genomic_DNA"/>
</dbReference>
<dbReference type="InterPro" id="IPR012332">
    <property type="entry name" value="Autotransporter_pectin_lyase_C"/>
</dbReference>
<sequence length="915" mass="99736">MIIRVSKNRLYSRVFTAAIFFFLSNMNVEARSPSSVSLSCKGEKLPYRCSDGAKHTIIDKVYNFVGSSEEKNGSDDFFISSAVIVAQEPNTVIQVIRLKVEGTIGVEEDTYGVVASRGGSVVLSDSIFKNVSTALRAESGTIEMNRGSIKSSQAGVYAEKQGASVVLTNVKIKVEGQDVGQEAALLSDVGADIKMMGGSIDVMDAAALYVGTRGSATLDGVTLTAKSQKNANEEDGFPYAALNVNPYGSISLKNTNVTAAGVRALWMGLDVNAQLSIGRERNILVSRVNIEDSAITVIGSKHGMHFDMDKGNNEYEQGIVFLKKATFEVLDGVAIHSEKSNGYIAVTAGTKISGDLLLTAEKRSSVVILANSSLLTGGTRVADDSVAELYLTGGTKWVLTKSKKINQQVSNHVISSISFVRLSDSVIAFETPTFQEYQTLHIGKGEEEVYSAQDSASLYLNTYLNDDGSLNNQKTDRLLIHGDVSGKTTVYVQFVAGNQGKVADDENAQSISIIQVSGKAAEDSFQLNSAYIALEGLPYQYYLHAYGPSSSRGNAQTAQRLVKGDGDFWDFRLESKYIQPTSTTSIVADSELRIRDVVPQVPTYLLLPNAFFHAGLVDISNQNEQLKTMQSVFGKLLKIDETAALFVHCYGGSYLYISDLSALEYGYGGNFDYNALKVGILLKRAESAYGITSFGLVGTHGKLSLQPRDVGHSQKSTFNKWSVTAYSSIEHDVGFYMHSLLSYGLFEGDILTLTRGKTAKLKANPLNISLSAGKAFITRYEGLIFDPQVQLIYQNLQFHKARDIDGFDIAMGKTDQWIMRVGAHFIKTLAESEKDRVISFYSKLHFVNYSGGKQFVHFKDAFQLGSFGSSLEVGLGFNSQLSQKIALHSDLIYQHKLTKAGFSGVRFSGGLRYHF</sequence>
<dbReference type="Gene3D" id="2.160.20.20">
    <property type="match status" value="1"/>
</dbReference>
<comment type="caution">
    <text evidence="2">The sequence shown here is derived from an EMBL/GenBank/DDBJ whole genome shotgun (WGS) entry which is preliminary data.</text>
</comment>
<protein>
    <submittedName>
        <fullName evidence="2">Outer membrane autotransporter barrel domain-containing protein</fullName>
    </submittedName>
</protein>
<dbReference type="SUPFAM" id="SSF103515">
    <property type="entry name" value="Autotransporter"/>
    <property type="match status" value="1"/>
</dbReference>
<evidence type="ECO:0000313" key="3">
    <source>
        <dbReference type="Proteomes" id="UP000027143"/>
    </source>
</evidence>
<gene>
    <name evidence="2" type="ORF">O7U_00371</name>
</gene>